<keyword evidence="2" id="KW-1185">Reference proteome</keyword>
<name>A0A7X3K778_9BURK</name>
<proteinExistence type="predicted"/>
<comment type="caution">
    <text evidence="1">The sequence shown here is derived from an EMBL/GenBank/DDBJ whole genome shotgun (WGS) entry which is preliminary data.</text>
</comment>
<dbReference type="Proteomes" id="UP000443353">
    <property type="component" value="Unassembled WGS sequence"/>
</dbReference>
<organism evidence="1 2">
    <name type="scientific">Massilia cellulosiltytica</name>
    <dbReference type="NCBI Taxonomy" id="2683234"/>
    <lineage>
        <taxon>Bacteria</taxon>
        <taxon>Pseudomonadati</taxon>
        <taxon>Pseudomonadota</taxon>
        <taxon>Betaproteobacteria</taxon>
        <taxon>Burkholderiales</taxon>
        <taxon>Oxalobacteraceae</taxon>
        <taxon>Telluria group</taxon>
        <taxon>Massilia</taxon>
    </lineage>
</organism>
<sequence>MTFDDITQQFEHSPNGSGTDAFLAVKDATRELMGSDPGNAAIYFLIYNFARSYVILHDDEPISTESANESKQQLLGYMKRLSAALGQGEAALLATASAVINEYMASKRPF</sequence>
<dbReference type="AlphaFoldDB" id="A0A7X3K778"/>
<reference evidence="1 2" key="1">
    <citation type="submission" date="2019-12" db="EMBL/GenBank/DDBJ databases">
        <authorList>
            <person name="Li C."/>
            <person name="Zhao J."/>
        </authorList>
    </citation>
    <scope>NUCLEOTIDE SEQUENCE [LARGE SCALE GENOMIC DNA]</scope>
    <source>
        <strain evidence="1 2">NEAU-DD11</strain>
    </source>
</reference>
<dbReference type="EMBL" id="WSES01000002">
    <property type="protein sequence ID" value="MVW59611.1"/>
    <property type="molecule type" value="Genomic_DNA"/>
</dbReference>
<gene>
    <name evidence="1" type="ORF">GPY61_06680</name>
</gene>
<evidence type="ECO:0000313" key="1">
    <source>
        <dbReference type="EMBL" id="MVW59611.1"/>
    </source>
</evidence>
<protein>
    <submittedName>
        <fullName evidence="1">Uncharacterized protein</fullName>
    </submittedName>
</protein>
<dbReference type="RefSeq" id="WP_056134961.1">
    <property type="nucleotide sequence ID" value="NZ_WSES01000002.1"/>
</dbReference>
<evidence type="ECO:0000313" key="2">
    <source>
        <dbReference type="Proteomes" id="UP000443353"/>
    </source>
</evidence>
<accession>A0A7X3K778</accession>